<feature type="domain" description="Transposase IS66 central" evidence="2">
    <location>
        <begin position="186"/>
        <end position="445"/>
    </location>
</feature>
<dbReference type="NCBIfam" id="NF033517">
    <property type="entry name" value="transpos_IS66"/>
    <property type="match status" value="1"/>
</dbReference>
<dbReference type="InterPro" id="IPR007236">
    <property type="entry name" value="SlyX"/>
</dbReference>
<evidence type="ECO:0000313" key="4">
    <source>
        <dbReference type="Proteomes" id="UP000296216"/>
    </source>
</evidence>
<proteinExistence type="predicted"/>
<evidence type="ECO:0000313" key="3">
    <source>
        <dbReference type="EMBL" id="QCC44941.1"/>
    </source>
</evidence>
<dbReference type="Pfam" id="PF04102">
    <property type="entry name" value="SlyX"/>
    <property type="match status" value="1"/>
</dbReference>
<evidence type="ECO:0000256" key="1">
    <source>
        <dbReference type="SAM" id="MobiDB-lite"/>
    </source>
</evidence>
<sequence>MSWDDLSKDELLSRFLQMEERIDELEEKIAQKDKRIEEQNERIEEQQERIEEQQERIEELETRLRKYENPHTPPSKRRSGTDESPTSQDDEDDDVRTDGGTPGRKDGHNPEWRSPPDPDEEIEVTSDCCPECGDHFDESVGVSPRLVEEVPDPQPPEVTQYNRHRYQCDSCGTETVATHPDCPDEGQFGVNVIAQSALSRYDHRLPYRKITDRFEQLHGLELSGASAWHATERAARAGRCEYEQIRREIQEAEIVHVDETGIKRDGDQAWIWTFRTDEHTLYAVRESRGSDVPAEVLGEDFAGTVICDGWTAYPAFSSTLQRCWAHLLREAEDVASDHEEAEPVYRYLKQMFVGLQSWLETDPDPRARAQMHRACQDGLRSLVERSVTDEPVATLLGKIEGGLDHWLTFVGEPAVSPTNNAAENALREPVVLRKIIGTLRNDRGMFVHETILSLLATWRQQGRNPYEELTRVVHDNEMISREQTVPVVETSG</sequence>
<evidence type="ECO:0000259" key="2">
    <source>
        <dbReference type="Pfam" id="PF03050"/>
    </source>
</evidence>
<dbReference type="EMBL" id="CP038631">
    <property type="protein sequence ID" value="QCC44941.1"/>
    <property type="molecule type" value="Genomic_DNA"/>
</dbReference>
<dbReference type="InterPro" id="IPR052344">
    <property type="entry name" value="Transposase-related"/>
</dbReference>
<dbReference type="AlphaFoldDB" id="A0A4D6GTN9"/>
<reference evidence="3 4" key="1">
    <citation type="journal article" date="2019" name="Microbiol. Resour. Announc.">
        <title>The Genome Sequence of the Halobacterium salinarum Type Strain Is Closely Related to That of Laboratory Strains NRC-1 and R1.</title>
        <authorList>
            <person name="Pfeiffer F."/>
            <person name="Marchfelder A."/>
            <person name="Habermann B."/>
            <person name="Dyall-Smith M.L."/>
        </authorList>
    </citation>
    <scope>NUCLEOTIDE SEQUENCE [LARGE SCALE GENOMIC DNA]</scope>
    <source>
        <strain evidence="4">ATCC 33171 / DSM 3754 / JCM 8978 / NBRC 102687 / NCIMB 764 / 91-R6</strain>
    </source>
</reference>
<feature type="compositionally biased region" description="Basic and acidic residues" evidence="1">
    <location>
        <begin position="32"/>
        <end position="69"/>
    </location>
</feature>
<gene>
    <name evidence="3" type="ORF">HBSAL_06420</name>
</gene>
<feature type="compositionally biased region" description="Basic and acidic residues" evidence="1">
    <location>
        <begin position="103"/>
        <end position="116"/>
    </location>
</feature>
<organism evidence="3 4">
    <name type="scientific">Halobacterium salinarum (strain ATCC 33171 / DSM 3754 / JCM 8978 / NBRC 102687 / NCIMB 764 / 91-R6)</name>
    <dbReference type="NCBI Taxonomy" id="2597657"/>
    <lineage>
        <taxon>Archaea</taxon>
        <taxon>Methanobacteriati</taxon>
        <taxon>Methanobacteriota</taxon>
        <taxon>Stenosarchaea group</taxon>
        <taxon>Halobacteria</taxon>
        <taxon>Halobacteriales</taxon>
        <taxon>Halobacteriaceae</taxon>
        <taxon>Halobacterium</taxon>
    </lineage>
</organism>
<protein>
    <submittedName>
        <fullName evidence="3">ISH10-type transposase</fullName>
    </submittedName>
</protein>
<dbReference type="InterPro" id="IPR004291">
    <property type="entry name" value="Transposase_IS66_central"/>
</dbReference>
<feature type="region of interest" description="Disordered" evidence="1">
    <location>
        <begin position="32"/>
        <end position="125"/>
    </location>
</feature>
<name>A0A4D6GTN9_HALS9</name>
<dbReference type="Proteomes" id="UP000296216">
    <property type="component" value="Chromosome"/>
</dbReference>
<dbReference type="PANTHER" id="PTHR33678">
    <property type="entry name" value="BLL1576 PROTEIN"/>
    <property type="match status" value="1"/>
</dbReference>
<dbReference type="Pfam" id="PF03050">
    <property type="entry name" value="DDE_Tnp_IS66"/>
    <property type="match status" value="1"/>
</dbReference>
<dbReference type="Gene3D" id="1.20.5.340">
    <property type="match status" value="1"/>
</dbReference>
<dbReference type="PANTHER" id="PTHR33678:SF1">
    <property type="entry name" value="BLL1576 PROTEIN"/>
    <property type="match status" value="1"/>
</dbReference>
<accession>A0A4D6GTN9</accession>